<dbReference type="Proteomes" id="UP001580430">
    <property type="component" value="Unassembled WGS sequence"/>
</dbReference>
<dbReference type="RefSeq" id="WP_375522295.1">
    <property type="nucleotide sequence ID" value="NZ_JBHIRY010000032.1"/>
</dbReference>
<gene>
    <name evidence="1" type="ORF">ACE5LO_22970</name>
</gene>
<evidence type="ECO:0000313" key="1">
    <source>
        <dbReference type="EMBL" id="MFB5763243.1"/>
    </source>
</evidence>
<proteinExistence type="predicted"/>
<evidence type="ECO:0000313" key="2">
    <source>
        <dbReference type="Proteomes" id="UP001580430"/>
    </source>
</evidence>
<name>A0ABV5C7K4_9BACL</name>
<protein>
    <submittedName>
        <fullName evidence="1">DUF6809 family protein</fullName>
    </submittedName>
</protein>
<accession>A0ABV5C7K4</accession>
<organism evidence="1 2">
    <name type="scientific">Paenibacillus medicaginis</name>
    <dbReference type="NCBI Taxonomy" id="1470560"/>
    <lineage>
        <taxon>Bacteria</taxon>
        <taxon>Bacillati</taxon>
        <taxon>Bacillota</taxon>
        <taxon>Bacilli</taxon>
        <taxon>Bacillales</taxon>
        <taxon>Paenibacillaceae</taxon>
        <taxon>Paenibacillus</taxon>
    </lineage>
</organism>
<keyword evidence="2" id="KW-1185">Reference proteome</keyword>
<dbReference type="EMBL" id="JBHIRY010000032">
    <property type="protein sequence ID" value="MFB5763243.1"/>
    <property type="molecule type" value="Genomic_DNA"/>
</dbReference>
<reference evidence="1 2" key="1">
    <citation type="submission" date="2024-09" db="EMBL/GenBank/DDBJ databases">
        <title>Paenibacillus zeirhizospherea sp. nov., isolated from surface of the maize (Zea mays) roots in a horticulture field, Hungary.</title>
        <authorList>
            <person name="Marton D."/>
            <person name="Farkas M."/>
            <person name="Bedics A."/>
            <person name="Toth E."/>
            <person name="Tancsics A."/>
            <person name="Boka K."/>
            <person name="Marati G."/>
            <person name="Kriszt B."/>
            <person name="Cserhati M."/>
        </authorList>
    </citation>
    <scope>NUCLEOTIDE SEQUENCE [LARGE SCALE GENOMIC DNA]</scope>
    <source>
        <strain evidence="1 2">JCM 18446</strain>
    </source>
</reference>
<dbReference type="Pfam" id="PF20648">
    <property type="entry name" value="DUF6809"/>
    <property type="match status" value="1"/>
</dbReference>
<comment type="caution">
    <text evidence="1">The sequence shown here is derived from an EMBL/GenBank/DDBJ whole genome shotgun (WGS) entry which is preliminary data.</text>
</comment>
<sequence>MGIILENLFYGNLRPNECIRPANSEYLNLNRKISSLMDSYHKKLSPEEYDELEKLIDLLGQSTSMYSAASFTEGFQLGAKMMIEVFGGTDLKREGQ</sequence>
<dbReference type="InterPro" id="IPR049215">
    <property type="entry name" value="DUF6809"/>
</dbReference>